<feature type="domain" description="OmpR/PhoB-type" evidence="4">
    <location>
        <begin position="14"/>
        <end position="116"/>
    </location>
</feature>
<evidence type="ECO:0000256" key="3">
    <source>
        <dbReference type="SAM" id="Phobius"/>
    </source>
</evidence>
<dbReference type="GO" id="GO:0003677">
    <property type="term" value="F:DNA binding"/>
    <property type="evidence" value="ECO:0007669"/>
    <property type="project" value="UniProtKB-UniRule"/>
</dbReference>
<evidence type="ECO:0000256" key="2">
    <source>
        <dbReference type="PROSITE-ProRule" id="PRU01091"/>
    </source>
</evidence>
<evidence type="ECO:0000256" key="1">
    <source>
        <dbReference type="ARBA" id="ARBA00023125"/>
    </source>
</evidence>
<dbReference type="GO" id="GO:0006355">
    <property type="term" value="P:regulation of DNA-templated transcription"/>
    <property type="evidence" value="ECO:0007669"/>
    <property type="project" value="InterPro"/>
</dbReference>
<proteinExistence type="predicted"/>
<dbReference type="InterPro" id="IPR016032">
    <property type="entry name" value="Sig_transdc_resp-reg_C-effctor"/>
</dbReference>
<dbReference type="SUPFAM" id="SSF46894">
    <property type="entry name" value="C-terminal effector domain of the bipartite response regulators"/>
    <property type="match status" value="1"/>
</dbReference>
<sequence length="293" mass="33111">MVGGKLCHMNQPINPRYLTAQIQIAASTSEVTGKVSGKQEVVRLSPVNMRVLLVLLKNAENVASRQQLFDEVWPNQVVSDDALTRCISDLRSQLKPLTQMNQLIGTIPKVGYRWLPPVKLMDEDHAPDIFPQTKKHWQQIAKTAVLALLAFMLMTWGILGLINWLEKPTTVPMIILPTEVIQPSIKTPPSQITGLQITNALKIAALNQNKLQFLTPYAVKSHQGNPFPYFNHEFGVKWFIESQISHQQGKSQVTLNLVDAKTALVIYSDQRHIENIDDIKRQSKDFMSFIVEL</sequence>
<evidence type="ECO:0000313" key="6">
    <source>
        <dbReference type="Proteomes" id="UP000295724"/>
    </source>
</evidence>
<feature type="transmembrane region" description="Helical" evidence="3">
    <location>
        <begin position="144"/>
        <end position="165"/>
    </location>
</feature>
<dbReference type="GO" id="GO:0000160">
    <property type="term" value="P:phosphorelay signal transduction system"/>
    <property type="evidence" value="ECO:0007669"/>
    <property type="project" value="InterPro"/>
</dbReference>
<accession>A0A4R6XIW9</accession>
<reference evidence="5 6" key="1">
    <citation type="submission" date="2019-03" db="EMBL/GenBank/DDBJ databases">
        <title>Genomic Encyclopedia of Type Strains, Phase IV (KMG-IV): sequencing the most valuable type-strain genomes for metagenomic binning, comparative biology and taxonomic classification.</title>
        <authorList>
            <person name="Goeker M."/>
        </authorList>
    </citation>
    <scope>NUCLEOTIDE SEQUENCE [LARGE SCALE GENOMIC DNA]</scope>
    <source>
        <strain evidence="5 6">DSM 25488</strain>
    </source>
</reference>
<dbReference type="CDD" id="cd00383">
    <property type="entry name" value="trans_reg_C"/>
    <property type="match status" value="1"/>
</dbReference>
<feature type="DNA-binding region" description="OmpR/PhoB-type" evidence="2">
    <location>
        <begin position="14"/>
        <end position="116"/>
    </location>
</feature>
<dbReference type="EMBL" id="SNZB01000004">
    <property type="protein sequence ID" value="TDR19436.1"/>
    <property type="molecule type" value="Genomic_DNA"/>
</dbReference>
<dbReference type="Proteomes" id="UP000295724">
    <property type="component" value="Unassembled WGS sequence"/>
</dbReference>
<dbReference type="PROSITE" id="PS51755">
    <property type="entry name" value="OMPR_PHOB"/>
    <property type="match status" value="1"/>
</dbReference>
<keyword evidence="3" id="KW-0472">Membrane</keyword>
<name>A0A4R6XIW9_9GAMM</name>
<dbReference type="SMART" id="SM00862">
    <property type="entry name" value="Trans_reg_C"/>
    <property type="match status" value="1"/>
</dbReference>
<evidence type="ECO:0000259" key="4">
    <source>
        <dbReference type="PROSITE" id="PS51755"/>
    </source>
</evidence>
<protein>
    <submittedName>
        <fullName evidence="5">Transcriptional regulator</fullName>
    </submittedName>
</protein>
<keyword evidence="1 2" id="KW-0238">DNA-binding</keyword>
<keyword evidence="3" id="KW-1133">Transmembrane helix</keyword>
<comment type="caution">
    <text evidence="5">The sequence shown here is derived from an EMBL/GenBank/DDBJ whole genome shotgun (WGS) entry which is preliminary data.</text>
</comment>
<dbReference type="AlphaFoldDB" id="A0A4R6XIW9"/>
<organism evidence="5 6">
    <name type="scientific">Marinicella litoralis</name>
    <dbReference type="NCBI Taxonomy" id="644220"/>
    <lineage>
        <taxon>Bacteria</taxon>
        <taxon>Pseudomonadati</taxon>
        <taxon>Pseudomonadota</taxon>
        <taxon>Gammaproteobacteria</taxon>
        <taxon>Lysobacterales</taxon>
        <taxon>Marinicellaceae</taxon>
        <taxon>Marinicella</taxon>
    </lineage>
</organism>
<dbReference type="InterPro" id="IPR001867">
    <property type="entry name" value="OmpR/PhoB-type_DNA-bd"/>
</dbReference>
<dbReference type="InterPro" id="IPR036388">
    <property type="entry name" value="WH-like_DNA-bd_sf"/>
</dbReference>
<keyword evidence="6" id="KW-1185">Reference proteome</keyword>
<evidence type="ECO:0000313" key="5">
    <source>
        <dbReference type="EMBL" id="TDR19436.1"/>
    </source>
</evidence>
<dbReference type="Pfam" id="PF00486">
    <property type="entry name" value="Trans_reg_C"/>
    <property type="match status" value="1"/>
</dbReference>
<gene>
    <name evidence="5" type="ORF">C8D91_1992</name>
</gene>
<dbReference type="Gene3D" id="1.10.10.10">
    <property type="entry name" value="Winged helix-like DNA-binding domain superfamily/Winged helix DNA-binding domain"/>
    <property type="match status" value="1"/>
</dbReference>
<keyword evidence="3" id="KW-0812">Transmembrane</keyword>